<reference evidence="2" key="1">
    <citation type="submission" date="2021-02" db="EMBL/GenBank/DDBJ databases">
        <authorList>
            <person name="Nowell W R."/>
        </authorList>
    </citation>
    <scope>NUCLEOTIDE SEQUENCE</scope>
</reference>
<dbReference type="Pfam" id="PF20009">
    <property type="entry name" value="GEVED"/>
    <property type="match status" value="1"/>
</dbReference>
<proteinExistence type="predicted"/>
<dbReference type="InterPro" id="IPR045474">
    <property type="entry name" value="GEVED"/>
</dbReference>
<name>A0A815J4S3_9BILA</name>
<dbReference type="SUPFAM" id="SSF56399">
    <property type="entry name" value="ADP-ribosylation"/>
    <property type="match status" value="1"/>
</dbReference>
<dbReference type="Gene3D" id="3.90.176.10">
    <property type="entry name" value="Toxin ADP-ribosyltransferase, Chain A, domain 1"/>
    <property type="match status" value="1"/>
</dbReference>
<evidence type="ECO:0000259" key="1">
    <source>
        <dbReference type="Pfam" id="PF20009"/>
    </source>
</evidence>
<gene>
    <name evidence="2" type="ORF">VCS650_LOCUS35112</name>
</gene>
<evidence type="ECO:0000313" key="3">
    <source>
        <dbReference type="Proteomes" id="UP000663891"/>
    </source>
</evidence>
<dbReference type="EMBL" id="CAJNON010000775">
    <property type="protein sequence ID" value="CAF1375650.1"/>
    <property type="molecule type" value="Genomic_DNA"/>
</dbReference>
<comment type="caution">
    <text evidence="2">The sequence shown here is derived from an EMBL/GenBank/DDBJ whole genome shotgun (WGS) entry which is preliminary data.</text>
</comment>
<evidence type="ECO:0000313" key="2">
    <source>
        <dbReference type="EMBL" id="CAF1375650.1"/>
    </source>
</evidence>
<dbReference type="AlphaFoldDB" id="A0A815J4S3"/>
<accession>A0A815J4S3</accession>
<dbReference type="Proteomes" id="UP000663891">
    <property type="component" value="Unassembled WGS sequence"/>
</dbReference>
<feature type="domain" description="GEVED" evidence="1">
    <location>
        <begin position="347"/>
        <end position="424"/>
    </location>
</feature>
<protein>
    <recommendedName>
        <fullName evidence="1">GEVED domain-containing protein</fullName>
    </recommendedName>
</protein>
<sequence length="434" mass="47850">MAINEKGPIYLLKAYTAETDFYLKLIYHIAQLHPKNLTDKDIVNRAFYVAIIARHSTLETVSYTGITYHSMIITSNDLEQCKIGTRIVTKTFFSTSKQMNVVLRCLHNNVDIDDRLSVICEYEILNQRTALDIPYISLFEGEQEVLILPYSIFNIVDIKFDKSNSPQVEIKLKESWTGTPAQPTAITQQSSTCSCRNQLPFILTLSNTNFDPTNAMYLWQSSPTGANTWSNLGTPSGLSTYEGAGQDSPSDYQCLILIQNPTPTIITSAIVTISNSYCPTFAMNCNQNNKIDNFILPGDFGTIINDQATGCSTNGYKAPNPSTLVLIVDKNYAAQVSTGGDSTGMFITIWIDLNNNFVFDNSEIISSTSLSGVSPGPITVIVPSSIVSGQFGQHRMRVMLTTINPATSCGQLNGIGETQDYNVQIVNGKLIIHY</sequence>
<organism evidence="2 3">
    <name type="scientific">Adineta steineri</name>
    <dbReference type="NCBI Taxonomy" id="433720"/>
    <lineage>
        <taxon>Eukaryota</taxon>
        <taxon>Metazoa</taxon>
        <taxon>Spiralia</taxon>
        <taxon>Gnathifera</taxon>
        <taxon>Rotifera</taxon>
        <taxon>Eurotatoria</taxon>
        <taxon>Bdelloidea</taxon>
        <taxon>Adinetida</taxon>
        <taxon>Adinetidae</taxon>
        <taxon>Adineta</taxon>
    </lineage>
</organism>